<accession>X8DWI7</accession>
<gene>
    <name evidence="1" type="ORF">I540_2754</name>
</gene>
<proteinExistence type="predicted"/>
<sequence>MAALLAEPEDLFAESCAVVPGDFVPDVVEPEALESEGFVSAVFGFVSVALVPVVVPVAVCVSDVLFSGVLVSDVWKPVAPELETLDSAVLGVEADGPDCLDVDCDTGPRTMP</sequence>
<dbReference type="EMBL" id="JAOJ01000002">
    <property type="protein sequence ID" value="EUA71920.1"/>
    <property type="molecule type" value="Genomic_DNA"/>
</dbReference>
<organism evidence="1 2">
    <name type="scientific">Mycobacteroides abscessus subsp. bolletii 1513</name>
    <dbReference type="NCBI Taxonomy" id="1299321"/>
    <lineage>
        <taxon>Bacteria</taxon>
        <taxon>Bacillati</taxon>
        <taxon>Actinomycetota</taxon>
        <taxon>Actinomycetes</taxon>
        <taxon>Mycobacteriales</taxon>
        <taxon>Mycobacteriaceae</taxon>
        <taxon>Mycobacteroides</taxon>
        <taxon>Mycobacteroides abscessus</taxon>
    </lineage>
</organism>
<dbReference type="AlphaFoldDB" id="X8DWI7"/>
<evidence type="ECO:0000313" key="1">
    <source>
        <dbReference type="EMBL" id="EUA71920.1"/>
    </source>
</evidence>
<protein>
    <submittedName>
        <fullName evidence="1">Uncharacterized protein</fullName>
    </submittedName>
</protein>
<comment type="caution">
    <text evidence="1">The sequence shown here is derived from an EMBL/GenBank/DDBJ whole genome shotgun (WGS) entry which is preliminary data.</text>
</comment>
<reference evidence="1 2" key="1">
    <citation type="submission" date="2013-12" db="EMBL/GenBank/DDBJ databases">
        <authorList>
            <person name="Zelazny A."/>
            <person name="Olivier K."/>
            <person name="Holland S."/>
            <person name="Lenaerts A."/>
            <person name="Ordway D."/>
            <person name="DeGroote M.A."/>
            <person name="Parker T."/>
            <person name="Sizemore C."/>
            <person name="Tallon L.J."/>
            <person name="Sadzewicz L.K."/>
            <person name="Sengamalay N."/>
            <person name="Fraser C.M."/>
            <person name="Hine E."/>
            <person name="Shefchek K.A."/>
            <person name="Das S.P."/>
            <person name="Tettelin H."/>
        </authorList>
    </citation>
    <scope>NUCLEOTIDE SEQUENCE [LARGE SCALE GENOMIC DNA]</scope>
    <source>
        <strain evidence="1 2">1513</strain>
    </source>
</reference>
<dbReference type="Proteomes" id="UP000023351">
    <property type="component" value="Unassembled WGS sequence"/>
</dbReference>
<name>X8DWI7_9MYCO</name>
<evidence type="ECO:0000313" key="2">
    <source>
        <dbReference type="Proteomes" id="UP000023351"/>
    </source>
</evidence>